<organism evidence="13 14">
    <name type="scientific">Mahella australiensis (strain DSM 15567 / CIP 107919 / 50-1 BON)</name>
    <dbReference type="NCBI Taxonomy" id="697281"/>
    <lineage>
        <taxon>Bacteria</taxon>
        <taxon>Bacillati</taxon>
        <taxon>Bacillota</taxon>
        <taxon>Clostridia</taxon>
        <taxon>Thermoanaerobacterales</taxon>
        <taxon>Thermoanaerobacterales Family IV. Incertae Sedis</taxon>
        <taxon>Mahella</taxon>
    </lineage>
</organism>
<keyword evidence="6" id="KW-0805">Transcription regulation</keyword>
<evidence type="ECO:0000256" key="5">
    <source>
        <dbReference type="ARBA" id="ARBA00023012"/>
    </source>
</evidence>
<evidence type="ECO:0000256" key="7">
    <source>
        <dbReference type="ARBA" id="ARBA00023125"/>
    </source>
</evidence>
<dbReference type="Gene3D" id="1.10.10.60">
    <property type="entry name" value="Homeodomain-like"/>
    <property type="match status" value="2"/>
</dbReference>
<evidence type="ECO:0000313" key="13">
    <source>
        <dbReference type="EMBL" id="AEE96381.1"/>
    </source>
</evidence>
<keyword evidence="14" id="KW-1185">Reference proteome</keyword>
<comment type="subcellular location">
    <subcellularLocation>
        <location evidence="1">Cytoplasm</location>
    </subcellularLocation>
</comment>
<evidence type="ECO:0000256" key="2">
    <source>
        <dbReference type="ARBA" id="ARBA00018672"/>
    </source>
</evidence>
<proteinExistence type="predicted"/>
<reference evidence="13 14" key="2">
    <citation type="journal article" date="2011" name="Stand. Genomic Sci.">
        <title>Complete genome sequence of Mahella australiensis type strain (50-1 BON).</title>
        <authorList>
            <person name="Sikorski J."/>
            <person name="Teshima H."/>
            <person name="Nolan M."/>
            <person name="Lucas S."/>
            <person name="Hammon N."/>
            <person name="Deshpande S."/>
            <person name="Cheng J.F."/>
            <person name="Pitluck S."/>
            <person name="Liolios K."/>
            <person name="Pagani I."/>
            <person name="Ivanova N."/>
            <person name="Huntemann M."/>
            <person name="Mavromatis K."/>
            <person name="Ovchinikova G."/>
            <person name="Pati A."/>
            <person name="Tapia R."/>
            <person name="Han C."/>
            <person name="Goodwin L."/>
            <person name="Chen A."/>
            <person name="Palaniappan K."/>
            <person name="Land M."/>
            <person name="Hauser L."/>
            <person name="Ngatchou-Djao O.D."/>
            <person name="Rohde M."/>
            <person name="Pukall R."/>
            <person name="Spring S."/>
            <person name="Abt B."/>
            <person name="Goker M."/>
            <person name="Detter J.C."/>
            <person name="Woyke T."/>
            <person name="Bristow J."/>
            <person name="Markowitz V."/>
            <person name="Hugenholtz P."/>
            <person name="Eisen J.A."/>
            <person name="Kyrpides N.C."/>
            <person name="Klenk H.P."/>
            <person name="Lapidus A."/>
        </authorList>
    </citation>
    <scope>NUCLEOTIDE SEQUENCE [LARGE SCALE GENOMIC DNA]</scope>
    <source>
        <strain evidence="14">DSM 15567 / CIP 107919 / 50-1 BON</strain>
    </source>
</reference>
<evidence type="ECO:0000259" key="11">
    <source>
        <dbReference type="PROSITE" id="PS01124"/>
    </source>
</evidence>
<dbReference type="InterPro" id="IPR009057">
    <property type="entry name" value="Homeodomain-like_sf"/>
</dbReference>
<evidence type="ECO:0000256" key="8">
    <source>
        <dbReference type="ARBA" id="ARBA00023163"/>
    </source>
</evidence>
<dbReference type="GO" id="GO:0003700">
    <property type="term" value="F:DNA-binding transcription factor activity"/>
    <property type="evidence" value="ECO:0007669"/>
    <property type="project" value="InterPro"/>
</dbReference>
<dbReference type="InterPro" id="IPR020449">
    <property type="entry name" value="Tscrpt_reg_AraC-type_HTH"/>
</dbReference>
<dbReference type="eggNOG" id="COG4753">
    <property type="taxonomic scope" value="Bacteria"/>
</dbReference>
<dbReference type="InterPro" id="IPR001789">
    <property type="entry name" value="Sig_transdc_resp-reg_receiver"/>
</dbReference>
<dbReference type="PANTHER" id="PTHR42713:SF3">
    <property type="entry name" value="TRANSCRIPTIONAL REGULATORY PROTEIN HPTR"/>
    <property type="match status" value="1"/>
</dbReference>
<comment type="function">
    <text evidence="9">May play the central regulatory role in sporulation. It may be an element of the effector pathway responsible for the activation of sporulation genes in response to nutritional stress. Spo0A may act in concert with spo0H (a sigma factor) to control the expression of some genes that are critical to the sporulation process.</text>
</comment>
<evidence type="ECO:0000256" key="10">
    <source>
        <dbReference type="PROSITE-ProRule" id="PRU00169"/>
    </source>
</evidence>
<evidence type="ECO:0000259" key="12">
    <source>
        <dbReference type="PROSITE" id="PS50110"/>
    </source>
</evidence>
<dbReference type="Pfam" id="PF17853">
    <property type="entry name" value="GGDEF_2"/>
    <property type="match status" value="1"/>
</dbReference>
<feature type="domain" description="HTH araC/xylS-type" evidence="11">
    <location>
        <begin position="429"/>
        <end position="527"/>
    </location>
</feature>
<dbReference type="eggNOG" id="COG2207">
    <property type="taxonomic scope" value="Bacteria"/>
</dbReference>
<evidence type="ECO:0000256" key="4">
    <source>
        <dbReference type="ARBA" id="ARBA00022553"/>
    </source>
</evidence>
<dbReference type="SMART" id="SM00448">
    <property type="entry name" value="REC"/>
    <property type="match status" value="1"/>
</dbReference>
<sequence>MIGLLIVDDEETIRQGLRDYIPWNEMGINILGTAEDGINALEKIKELKPDIVMADIRMPRMDGLQLAQRLKNIAPEIKMIFLTGYDDFSYAKQAVTLNVEDYILKPVSRNDLIECIQRVKNKLLDEEKEREERTALRKHIAESLPFLKAWFFSAVEQKDDIWQRLSAINIDLEEEAFIAMVVTIDDVNIQDADGDYYALFKLYNSIKLILDETENTKSVAFFEDRTFTIILSFPCNITQNIMGDIVLNIAYKIKDLLDYALDGSYTIGVGQLVNDIKYIESSYKGALEACEHRFYMGEKQIIYISDVEPAIKEQRHKMPEGEEFMTIVKVGDEQRAKAFLRDMFEDMRDRREDIDIVKRACLELIVYTSRAMYEIGERPEVLFSKTDPWYEINRRFTIDQLYDFMAGVIDVVMGHLSIQRKSRNQKIVDEVKSIIATEYAKDISLETVAGKVYISPCYLSSIFSQEAGITFKEYLIEVRIDKAKELLKEPSVKIYEVAESVGYNDSHYFSQLFKKYTGLTPAQYRDSQI</sequence>
<reference evidence="14" key="1">
    <citation type="submission" date="2010-11" db="EMBL/GenBank/DDBJ databases">
        <title>The complete genome of Mahella australiensis DSM 15567.</title>
        <authorList>
            <consortium name="US DOE Joint Genome Institute (JGI-PGF)"/>
            <person name="Lucas S."/>
            <person name="Copeland A."/>
            <person name="Lapidus A."/>
            <person name="Bruce D."/>
            <person name="Goodwin L."/>
            <person name="Pitluck S."/>
            <person name="Kyrpides N."/>
            <person name="Mavromatis K."/>
            <person name="Pagani I."/>
            <person name="Ivanova N."/>
            <person name="Teshima H."/>
            <person name="Brettin T."/>
            <person name="Detter J.C."/>
            <person name="Han C."/>
            <person name="Tapia R."/>
            <person name="Land M."/>
            <person name="Hauser L."/>
            <person name="Markowitz V."/>
            <person name="Cheng J.-F."/>
            <person name="Hugenholtz P."/>
            <person name="Woyke T."/>
            <person name="Wu D."/>
            <person name="Spring S."/>
            <person name="Pukall R."/>
            <person name="Steenblock K."/>
            <person name="Schneider S."/>
            <person name="Klenk H.-P."/>
            <person name="Eisen J.A."/>
        </authorList>
    </citation>
    <scope>NUCLEOTIDE SEQUENCE [LARGE SCALE GENOMIC DNA]</scope>
    <source>
        <strain evidence="14">DSM 15567 / CIP 107919 / 50-1 BON</strain>
    </source>
</reference>
<dbReference type="Gene3D" id="3.40.50.2300">
    <property type="match status" value="1"/>
</dbReference>
<dbReference type="PROSITE" id="PS00041">
    <property type="entry name" value="HTH_ARAC_FAMILY_1"/>
    <property type="match status" value="1"/>
</dbReference>
<dbReference type="InterPro" id="IPR051552">
    <property type="entry name" value="HptR"/>
</dbReference>
<dbReference type="KEGG" id="mas:Mahau_1184"/>
<dbReference type="PROSITE" id="PS50110">
    <property type="entry name" value="RESPONSE_REGULATORY"/>
    <property type="match status" value="1"/>
</dbReference>
<evidence type="ECO:0000256" key="9">
    <source>
        <dbReference type="ARBA" id="ARBA00024867"/>
    </source>
</evidence>
<dbReference type="CDD" id="cd17536">
    <property type="entry name" value="REC_YesN-like"/>
    <property type="match status" value="1"/>
</dbReference>
<protein>
    <recommendedName>
        <fullName evidence="2">Stage 0 sporulation protein A homolog</fullName>
    </recommendedName>
</protein>
<keyword evidence="3" id="KW-0963">Cytoplasm</keyword>
<dbReference type="Proteomes" id="UP000008457">
    <property type="component" value="Chromosome"/>
</dbReference>
<dbReference type="Pfam" id="PF12833">
    <property type="entry name" value="HTH_18"/>
    <property type="match status" value="1"/>
</dbReference>
<keyword evidence="4 10" id="KW-0597">Phosphoprotein</keyword>
<dbReference type="PANTHER" id="PTHR42713">
    <property type="entry name" value="HISTIDINE KINASE-RELATED"/>
    <property type="match status" value="1"/>
</dbReference>
<dbReference type="AlphaFoldDB" id="F3ZVL9"/>
<evidence type="ECO:0000313" key="14">
    <source>
        <dbReference type="Proteomes" id="UP000008457"/>
    </source>
</evidence>
<keyword evidence="7" id="KW-0238">DNA-binding</keyword>
<dbReference type="SMART" id="SM00342">
    <property type="entry name" value="HTH_ARAC"/>
    <property type="match status" value="1"/>
</dbReference>
<dbReference type="GO" id="GO:0005737">
    <property type="term" value="C:cytoplasm"/>
    <property type="evidence" value="ECO:0007669"/>
    <property type="project" value="UniProtKB-SubCell"/>
</dbReference>
<dbReference type="Pfam" id="PF00072">
    <property type="entry name" value="Response_reg"/>
    <property type="match status" value="1"/>
</dbReference>
<dbReference type="STRING" id="697281.Mahau_1184"/>
<dbReference type="GO" id="GO:0000160">
    <property type="term" value="P:phosphorelay signal transduction system"/>
    <property type="evidence" value="ECO:0007669"/>
    <property type="project" value="UniProtKB-KW"/>
</dbReference>
<dbReference type="InterPro" id="IPR018060">
    <property type="entry name" value="HTH_AraC"/>
</dbReference>
<feature type="modified residue" description="4-aspartylphosphate" evidence="10">
    <location>
        <position position="55"/>
    </location>
</feature>
<feature type="domain" description="Response regulatory" evidence="12">
    <location>
        <begin position="3"/>
        <end position="120"/>
    </location>
</feature>
<dbReference type="OrthoDB" id="9779969at2"/>
<dbReference type="SUPFAM" id="SSF52172">
    <property type="entry name" value="CheY-like"/>
    <property type="match status" value="1"/>
</dbReference>
<dbReference type="InterPro" id="IPR018062">
    <property type="entry name" value="HTH_AraC-typ_CS"/>
</dbReference>
<dbReference type="EMBL" id="CP002360">
    <property type="protein sequence ID" value="AEE96381.1"/>
    <property type="molecule type" value="Genomic_DNA"/>
</dbReference>
<dbReference type="PRINTS" id="PR00032">
    <property type="entry name" value="HTHARAC"/>
</dbReference>
<accession>F3ZVL9</accession>
<gene>
    <name evidence="13" type="ordered locus">Mahau_1184</name>
</gene>
<keyword evidence="5" id="KW-0902">Two-component regulatory system</keyword>
<dbReference type="SUPFAM" id="SSF46689">
    <property type="entry name" value="Homeodomain-like"/>
    <property type="match status" value="2"/>
</dbReference>
<dbReference type="GO" id="GO:0043565">
    <property type="term" value="F:sequence-specific DNA binding"/>
    <property type="evidence" value="ECO:0007669"/>
    <property type="project" value="InterPro"/>
</dbReference>
<name>F3ZVL9_MAHA5</name>
<evidence type="ECO:0000256" key="6">
    <source>
        <dbReference type="ARBA" id="ARBA00023015"/>
    </source>
</evidence>
<evidence type="ECO:0000256" key="1">
    <source>
        <dbReference type="ARBA" id="ARBA00004496"/>
    </source>
</evidence>
<dbReference type="InterPro" id="IPR011006">
    <property type="entry name" value="CheY-like_superfamily"/>
</dbReference>
<dbReference type="HOGENOM" id="CLU_000445_5_0_9"/>
<keyword evidence="8" id="KW-0804">Transcription</keyword>
<dbReference type="RefSeq" id="WP_013780811.1">
    <property type="nucleotide sequence ID" value="NC_015520.1"/>
</dbReference>
<dbReference type="PROSITE" id="PS01124">
    <property type="entry name" value="HTH_ARAC_FAMILY_2"/>
    <property type="match status" value="1"/>
</dbReference>
<evidence type="ECO:0000256" key="3">
    <source>
        <dbReference type="ARBA" id="ARBA00022490"/>
    </source>
</evidence>
<dbReference type="InterPro" id="IPR041522">
    <property type="entry name" value="CdaR_GGDEF"/>
</dbReference>